<evidence type="ECO:0000313" key="2">
    <source>
        <dbReference type="EMBL" id="KKN90396.1"/>
    </source>
</evidence>
<name>A0A0F9WVJ1_9ZZZZ</name>
<accession>A0A0F9WVJ1</accession>
<protein>
    <recommendedName>
        <fullName evidence="1">Phage tail lysozyme domain-containing protein</fullName>
    </recommendedName>
</protein>
<sequence>MFNTPRFMIAAFAALSLCATPAAAFSFGKKSTPAQEVIEIITVPEQLITDLQVDFDLPENAAAAIVGNLAHESGNFRMLHEIQGTCYGYSQWCGSRKTAFRAFSKSRGGQQTYEANYGFLKHELATQYQPMLTRLRRANSVDVAARIFMKEFLRPRASTANLTRRVNFAKKYLRDDFSGAGCYSHFKLEAAHNPAPCPDIRMARASS</sequence>
<gene>
    <name evidence="2" type="ORF">LCGC14_0227650</name>
</gene>
<dbReference type="Pfam" id="PF18013">
    <property type="entry name" value="Phage_lysozyme2"/>
    <property type="match status" value="1"/>
</dbReference>
<reference evidence="2" key="1">
    <citation type="journal article" date="2015" name="Nature">
        <title>Complex archaea that bridge the gap between prokaryotes and eukaryotes.</title>
        <authorList>
            <person name="Spang A."/>
            <person name="Saw J.H."/>
            <person name="Jorgensen S.L."/>
            <person name="Zaremba-Niedzwiedzka K."/>
            <person name="Martijn J."/>
            <person name="Lind A.E."/>
            <person name="van Eijk R."/>
            <person name="Schleper C."/>
            <person name="Guy L."/>
            <person name="Ettema T.J."/>
        </authorList>
    </citation>
    <scope>NUCLEOTIDE SEQUENCE</scope>
</reference>
<proteinExistence type="predicted"/>
<dbReference type="EMBL" id="LAZR01000110">
    <property type="protein sequence ID" value="KKN90396.1"/>
    <property type="molecule type" value="Genomic_DNA"/>
</dbReference>
<comment type="caution">
    <text evidence="2">The sequence shown here is derived from an EMBL/GenBank/DDBJ whole genome shotgun (WGS) entry which is preliminary data.</text>
</comment>
<evidence type="ECO:0000259" key="1">
    <source>
        <dbReference type="Pfam" id="PF18013"/>
    </source>
</evidence>
<dbReference type="AlphaFoldDB" id="A0A0F9WVJ1"/>
<organism evidence="2">
    <name type="scientific">marine sediment metagenome</name>
    <dbReference type="NCBI Taxonomy" id="412755"/>
    <lineage>
        <taxon>unclassified sequences</taxon>
        <taxon>metagenomes</taxon>
        <taxon>ecological metagenomes</taxon>
    </lineage>
</organism>
<feature type="domain" description="Phage tail lysozyme" evidence="1">
    <location>
        <begin position="57"/>
        <end position="173"/>
    </location>
</feature>
<dbReference type="InterPro" id="IPR041219">
    <property type="entry name" value="Phage_lysozyme2"/>
</dbReference>
<dbReference type="Gene3D" id="1.10.530.10">
    <property type="match status" value="1"/>
</dbReference>